<dbReference type="PROSITE" id="PS50042">
    <property type="entry name" value="CNMP_BINDING_3"/>
    <property type="match status" value="1"/>
</dbReference>
<dbReference type="InterPro" id="IPR000595">
    <property type="entry name" value="cNMP-bd_dom"/>
</dbReference>
<dbReference type="CDD" id="cd00038">
    <property type="entry name" value="CAP_ED"/>
    <property type="match status" value="1"/>
</dbReference>
<feature type="domain" description="HTH crp-type" evidence="5">
    <location>
        <begin position="145"/>
        <end position="213"/>
    </location>
</feature>
<name>A0A7H1MNH5_9LACO</name>
<keyword evidence="2" id="KW-0238">DNA-binding</keyword>
<feature type="domain" description="Cyclic nucleotide-binding" evidence="4">
    <location>
        <begin position="12"/>
        <end position="131"/>
    </location>
</feature>
<dbReference type="InterPro" id="IPR018490">
    <property type="entry name" value="cNMP-bd_dom_sf"/>
</dbReference>
<dbReference type="Gene3D" id="2.60.120.10">
    <property type="entry name" value="Jelly Rolls"/>
    <property type="match status" value="1"/>
</dbReference>
<evidence type="ECO:0000256" key="2">
    <source>
        <dbReference type="ARBA" id="ARBA00023125"/>
    </source>
</evidence>
<evidence type="ECO:0000259" key="5">
    <source>
        <dbReference type="PROSITE" id="PS51063"/>
    </source>
</evidence>
<dbReference type="InterPro" id="IPR036390">
    <property type="entry name" value="WH_DNA-bd_sf"/>
</dbReference>
<keyword evidence="7" id="KW-1185">Reference proteome</keyword>
<dbReference type="InterPro" id="IPR036388">
    <property type="entry name" value="WH-like_DNA-bd_sf"/>
</dbReference>
<dbReference type="Pfam" id="PF13545">
    <property type="entry name" value="HTH_Crp_2"/>
    <property type="match status" value="1"/>
</dbReference>
<protein>
    <submittedName>
        <fullName evidence="6">Crp/Fnr family transcriptional regulator</fullName>
    </submittedName>
</protein>
<evidence type="ECO:0000259" key="4">
    <source>
        <dbReference type="PROSITE" id="PS50042"/>
    </source>
</evidence>
<reference evidence="6 7" key="1">
    <citation type="submission" date="2019-08" db="EMBL/GenBank/DDBJ databases">
        <authorList>
            <person name="Chang H.C."/>
            <person name="Mun S.Y."/>
        </authorList>
    </citation>
    <scope>NUCLEOTIDE SEQUENCE [LARGE SCALE GENOMIC DNA]</scope>
    <source>
        <strain evidence="6 7">SK</strain>
    </source>
</reference>
<dbReference type="Pfam" id="PF00027">
    <property type="entry name" value="cNMP_binding"/>
    <property type="match status" value="1"/>
</dbReference>
<dbReference type="GO" id="GO:0003700">
    <property type="term" value="F:DNA-binding transcription factor activity"/>
    <property type="evidence" value="ECO:0007669"/>
    <property type="project" value="TreeGrafter"/>
</dbReference>
<dbReference type="InterPro" id="IPR014710">
    <property type="entry name" value="RmlC-like_jellyroll"/>
</dbReference>
<evidence type="ECO:0000313" key="7">
    <source>
        <dbReference type="Proteomes" id="UP000516446"/>
    </source>
</evidence>
<dbReference type="EMBL" id="CP043431">
    <property type="protein sequence ID" value="QNT65011.1"/>
    <property type="molecule type" value="Genomic_DNA"/>
</dbReference>
<dbReference type="PANTHER" id="PTHR24567">
    <property type="entry name" value="CRP FAMILY TRANSCRIPTIONAL REGULATORY PROTEIN"/>
    <property type="match status" value="1"/>
</dbReference>
<evidence type="ECO:0000313" key="6">
    <source>
        <dbReference type="EMBL" id="QNT65011.1"/>
    </source>
</evidence>
<dbReference type="AlphaFoldDB" id="A0A7H1MNH5"/>
<evidence type="ECO:0000256" key="3">
    <source>
        <dbReference type="ARBA" id="ARBA00023163"/>
    </source>
</evidence>
<dbReference type="SMART" id="SM00100">
    <property type="entry name" value="cNMP"/>
    <property type="match status" value="1"/>
</dbReference>
<keyword evidence="1" id="KW-0805">Transcription regulation</keyword>
<dbReference type="Proteomes" id="UP000516446">
    <property type="component" value="Chromosome"/>
</dbReference>
<dbReference type="InterPro" id="IPR050397">
    <property type="entry name" value="Env_Response_Regulators"/>
</dbReference>
<accession>A0A7H1MNH5</accession>
<dbReference type="PROSITE" id="PS51063">
    <property type="entry name" value="HTH_CRP_2"/>
    <property type="match status" value="1"/>
</dbReference>
<dbReference type="PANTHER" id="PTHR24567:SF26">
    <property type="entry name" value="REGULATORY PROTEIN YEIL"/>
    <property type="match status" value="1"/>
</dbReference>
<dbReference type="GO" id="GO:0005829">
    <property type="term" value="C:cytosol"/>
    <property type="evidence" value="ECO:0007669"/>
    <property type="project" value="TreeGrafter"/>
</dbReference>
<keyword evidence="3" id="KW-0804">Transcription</keyword>
<sequence>MSEHLCVQFVPLFQKLKQADQEEIEKLINHVVVQKGEVVYAPNDSQQLIILESGRLKVENLMENGDAHFQAIMQSGDFMGENWLFGAENNNVFLTAEELSQVCRIDAEQFRSLLIDLPQLSYELTKHMVRQINEVNRQNYYLTIYKIKDRIMAYFMDLSSEQESYTIQLTLSLKDTASYLGTTPETLSRKIQELTHQNKFDRIGINQFVLFEK</sequence>
<dbReference type="Gene3D" id="1.10.10.10">
    <property type="entry name" value="Winged helix-like DNA-binding domain superfamily/Winged helix DNA-binding domain"/>
    <property type="match status" value="1"/>
</dbReference>
<gene>
    <name evidence="6" type="ORF">FY536_00085</name>
</gene>
<evidence type="ECO:0000256" key="1">
    <source>
        <dbReference type="ARBA" id="ARBA00023015"/>
    </source>
</evidence>
<dbReference type="SUPFAM" id="SSF46785">
    <property type="entry name" value="Winged helix' DNA-binding domain"/>
    <property type="match status" value="1"/>
</dbReference>
<dbReference type="SUPFAM" id="SSF51206">
    <property type="entry name" value="cAMP-binding domain-like"/>
    <property type="match status" value="1"/>
</dbReference>
<proteinExistence type="predicted"/>
<organism evidence="6 7">
    <name type="scientific">Weissella koreensis</name>
    <dbReference type="NCBI Taxonomy" id="165096"/>
    <lineage>
        <taxon>Bacteria</taxon>
        <taxon>Bacillati</taxon>
        <taxon>Bacillota</taxon>
        <taxon>Bacilli</taxon>
        <taxon>Lactobacillales</taxon>
        <taxon>Lactobacillaceae</taxon>
        <taxon>Weissella</taxon>
    </lineage>
</organism>
<dbReference type="InterPro" id="IPR012318">
    <property type="entry name" value="HTH_CRP"/>
</dbReference>
<dbReference type="GO" id="GO:0003677">
    <property type="term" value="F:DNA binding"/>
    <property type="evidence" value="ECO:0007669"/>
    <property type="project" value="UniProtKB-KW"/>
</dbReference>